<keyword evidence="1" id="KW-0472">Membrane</keyword>
<evidence type="ECO:0000313" key="2">
    <source>
        <dbReference type="EMBL" id="SCL17773.1"/>
    </source>
</evidence>
<dbReference type="AlphaFoldDB" id="A0A1C6RL30"/>
<organism evidence="2 3">
    <name type="scientific">Micromonospora pallida</name>
    <dbReference type="NCBI Taxonomy" id="145854"/>
    <lineage>
        <taxon>Bacteria</taxon>
        <taxon>Bacillati</taxon>
        <taxon>Actinomycetota</taxon>
        <taxon>Actinomycetes</taxon>
        <taxon>Micromonosporales</taxon>
        <taxon>Micromonosporaceae</taxon>
        <taxon>Micromonospora</taxon>
    </lineage>
</organism>
<gene>
    <name evidence="2" type="ORF">GA0074692_0250</name>
</gene>
<dbReference type="OrthoDB" id="3673627at2"/>
<dbReference type="STRING" id="145854.GA0074692_0250"/>
<proteinExistence type="predicted"/>
<name>A0A1C6RL30_9ACTN</name>
<dbReference type="RefSeq" id="WP_091638653.1">
    <property type="nucleotide sequence ID" value="NZ_FMHW01000002.1"/>
</dbReference>
<protein>
    <submittedName>
        <fullName evidence="2">Uncharacterized protein</fullName>
    </submittedName>
</protein>
<sequence length="450" mass="47045">MTNDGAVPPPGGPGDARVRRALTLAAKDVTVPADLLERARRGGRRRVHRHRVMVGAVAVLALAGTATGVGYANRPGPVVPFATSTVGELLLNQPTRGDLAGDADYLRRAVDVHDATRNDSPLYGLGVTRQPAGAPHVAWASRTPAGPAAVVVQPMRVPKTGARVVLLSFLGTGTDGQPEKVGADYYASGGPDGWQSVAFLVGADRSTLVVLDVGIEVEYSVERTYPADGVTRTDWRPVAFTGGAARIAVPAQRGRHTVAVRERGGGYLGIGNLTDPAAARPEEGWLDWRRPADRDDPASRPALFILDPTAGVPDIVDTRRRLGDVQLGEAEPLTPAETGVDWIAVGHTPTGEELVAGDLRIGGDPVRTLVLLRRPGGETVPVVGPAVDPGATLPVAVRLPNGRGWLVARKDAALAWADAGGQWQPAGRDAALLPDSATRVRVGNTVVDLS</sequence>
<reference evidence="3" key="1">
    <citation type="submission" date="2016-06" db="EMBL/GenBank/DDBJ databases">
        <authorList>
            <person name="Varghese N."/>
            <person name="Submissions Spin"/>
        </authorList>
    </citation>
    <scope>NUCLEOTIDE SEQUENCE [LARGE SCALE GENOMIC DNA]</scope>
    <source>
        <strain evidence="3">DSM 43817</strain>
    </source>
</reference>
<keyword evidence="1" id="KW-0812">Transmembrane</keyword>
<evidence type="ECO:0000313" key="3">
    <source>
        <dbReference type="Proteomes" id="UP000198959"/>
    </source>
</evidence>
<dbReference type="Proteomes" id="UP000198959">
    <property type="component" value="Unassembled WGS sequence"/>
</dbReference>
<evidence type="ECO:0000256" key="1">
    <source>
        <dbReference type="SAM" id="Phobius"/>
    </source>
</evidence>
<dbReference type="EMBL" id="FMHW01000002">
    <property type="protein sequence ID" value="SCL17773.1"/>
    <property type="molecule type" value="Genomic_DNA"/>
</dbReference>
<accession>A0A1C6RL30</accession>
<keyword evidence="3" id="KW-1185">Reference proteome</keyword>
<feature type="transmembrane region" description="Helical" evidence="1">
    <location>
        <begin position="52"/>
        <end position="72"/>
    </location>
</feature>
<keyword evidence="1" id="KW-1133">Transmembrane helix</keyword>